<reference evidence="3" key="1">
    <citation type="submission" date="2021-04" db="EMBL/GenBank/DDBJ databases">
        <authorList>
            <person name="Pira H."/>
            <person name="Risdian C."/>
            <person name="Wink J."/>
        </authorList>
    </citation>
    <scope>NUCLEOTIDE SEQUENCE</scope>
    <source>
        <strain evidence="3">WHY3</strain>
    </source>
</reference>
<dbReference type="Proteomes" id="UP001138894">
    <property type="component" value="Unassembled WGS sequence"/>
</dbReference>
<evidence type="ECO:0000259" key="2">
    <source>
        <dbReference type="Pfam" id="PF08929"/>
    </source>
</evidence>
<gene>
    <name evidence="3" type="ORF">KCG49_09085</name>
</gene>
<proteinExistence type="predicted"/>
<feature type="domain" description="PoNi N-terminal" evidence="1">
    <location>
        <begin position="3"/>
        <end position="135"/>
    </location>
</feature>
<accession>A0A9X1F8L4</accession>
<dbReference type="InterPro" id="IPR015025">
    <property type="entry name" value="PoNi_C"/>
</dbReference>
<dbReference type="InterPro" id="IPR015024">
    <property type="entry name" value="PoNi_N"/>
</dbReference>
<evidence type="ECO:0000313" key="3">
    <source>
        <dbReference type="EMBL" id="MBV7269340.1"/>
    </source>
</evidence>
<evidence type="ECO:0000259" key="1">
    <source>
        <dbReference type="Pfam" id="PF08928"/>
    </source>
</evidence>
<organism evidence="3 4">
    <name type="scientific">Winogradskyella luteola</name>
    <dbReference type="NCBI Taxonomy" id="2828330"/>
    <lineage>
        <taxon>Bacteria</taxon>
        <taxon>Pseudomonadati</taxon>
        <taxon>Bacteroidota</taxon>
        <taxon>Flavobacteriia</taxon>
        <taxon>Flavobacteriales</taxon>
        <taxon>Flavobacteriaceae</taxon>
        <taxon>Winogradskyella</taxon>
    </lineage>
</organism>
<dbReference type="Pfam" id="PF08929">
    <property type="entry name" value="PoNi_C"/>
    <property type="match status" value="1"/>
</dbReference>
<comment type="caution">
    <text evidence="3">The sequence shown here is derived from an EMBL/GenBank/DDBJ whole genome shotgun (WGS) entry which is preliminary data.</text>
</comment>
<name>A0A9X1F8L4_9FLAO</name>
<dbReference type="AlphaFoldDB" id="A0A9X1F8L4"/>
<dbReference type="EMBL" id="JAGSPD010000006">
    <property type="protein sequence ID" value="MBV7269340.1"/>
    <property type="molecule type" value="Genomic_DNA"/>
</dbReference>
<feature type="domain" description="PoNi C-terminal" evidence="2">
    <location>
        <begin position="144"/>
        <end position="256"/>
    </location>
</feature>
<dbReference type="Pfam" id="PF08928">
    <property type="entry name" value="PoNi_N"/>
    <property type="match status" value="1"/>
</dbReference>
<keyword evidence="4" id="KW-1185">Reference proteome</keyword>
<sequence>MVRDTIKDKSYFDDFILKKNELINKNINKYKNDLIKKDRIQSVINFTIGLYKNMLIAKYSRGDNMFSNSIANDYNRTIDLIYDNWEENQGKFIYSEGKETIILNQYTLSMYLSTTEFLSLGILINEDNEKLKKLMDIIIKDNVKDSLLNFLMQYLDNNIPDVTKESYKKFFHINERLGRLKTIIKETDKNIAEKELKYFLENEWYASFKGTPLYDLHNNRHNIYAGYWCFVAAAIVKIKSLDDSSFRDNKYYPKDMLNN</sequence>
<evidence type="ECO:0000313" key="4">
    <source>
        <dbReference type="Proteomes" id="UP001138894"/>
    </source>
</evidence>
<dbReference type="RefSeq" id="WP_218546009.1">
    <property type="nucleotide sequence ID" value="NZ_JAGSPD010000006.1"/>
</dbReference>
<protein>
    <submittedName>
        <fullName evidence="3">DUF1911 domain-containing protein</fullName>
    </submittedName>
</protein>